<sequence length="261" mass="29765">MFQLEKDLVNIDDDESQGSQRSIVRLNELARNSTVDKTTREEMCNLDKATKTPHSAPFSVFEGGKFLYKHQREFLQNMWSDLREKLASTSIDFISSIKEDVFVVLESMKSFKNFDLSHLEELLEALFSQAAAYDEARSISSEKGSKELLARQLSEARDRLHDAKTKENKEFAQIMSTKDDLESIKNEIDGLQKRKKNLTASLKQQQELPQIAQSEVFDMEEEIIAIESISPLSDEAVESLKVSALHLETAKEELKNLNPFA</sequence>
<accession>A0ABR0W052</accession>
<organism evidence="2 3">
    <name type="scientific">Rehmannia glutinosa</name>
    <name type="common">Chinese foxglove</name>
    <dbReference type="NCBI Taxonomy" id="99300"/>
    <lineage>
        <taxon>Eukaryota</taxon>
        <taxon>Viridiplantae</taxon>
        <taxon>Streptophyta</taxon>
        <taxon>Embryophyta</taxon>
        <taxon>Tracheophyta</taxon>
        <taxon>Spermatophyta</taxon>
        <taxon>Magnoliopsida</taxon>
        <taxon>eudicotyledons</taxon>
        <taxon>Gunneridae</taxon>
        <taxon>Pentapetalae</taxon>
        <taxon>asterids</taxon>
        <taxon>lamiids</taxon>
        <taxon>Lamiales</taxon>
        <taxon>Orobanchaceae</taxon>
        <taxon>Rehmannieae</taxon>
        <taxon>Rehmannia</taxon>
    </lineage>
</organism>
<reference evidence="2 3" key="1">
    <citation type="journal article" date="2021" name="Comput. Struct. Biotechnol. J.">
        <title>De novo genome assembly of the potent medicinal plant Rehmannia glutinosa using nanopore technology.</title>
        <authorList>
            <person name="Ma L."/>
            <person name="Dong C."/>
            <person name="Song C."/>
            <person name="Wang X."/>
            <person name="Zheng X."/>
            <person name="Niu Y."/>
            <person name="Chen S."/>
            <person name="Feng W."/>
        </authorList>
    </citation>
    <scope>NUCLEOTIDE SEQUENCE [LARGE SCALE GENOMIC DNA]</scope>
    <source>
        <strain evidence="2">DH-2019</strain>
    </source>
</reference>
<proteinExistence type="predicted"/>
<evidence type="ECO:0000256" key="1">
    <source>
        <dbReference type="SAM" id="Coils"/>
    </source>
</evidence>
<comment type="caution">
    <text evidence="2">The sequence shown here is derived from an EMBL/GenBank/DDBJ whole genome shotgun (WGS) entry which is preliminary data.</text>
</comment>
<dbReference type="EMBL" id="JABTTQ020000392">
    <property type="protein sequence ID" value="KAK6139587.1"/>
    <property type="molecule type" value="Genomic_DNA"/>
</dbReference>
<protein>
    <submittedName>
        <fullName evidence="2">Uncharacterized protein</fullName>
    </submittedName>
</protein>
<dbReference type="Proteomes" id="UP001318860">
    <property type="component" value="Unassembled WGS sequence"/>
</dbReference>
<keyword evidence="3" id="KW-1185">Reference proteome</keyword>
<feature type="coiled-coil region" evidence="1">
    <location>
        <begin position="146"/>
        <end position="208"/>
    </location>
</feature>
<evidence type="ECO:0000313" key="3">
    <source>
        <dbReference type="Proteomes" id="UP001318860"/>
    </source>
</evidence>
<gene>
    <name evidence="2" type="ORF">DH2020_026670</name>
</gene>
<evidence type="ECO:0000313" key="2">
    <source>
        <dbReference type="EMBL" id="KAK6139587.1"/>
    </source>
</evidence>
<keyword evidence="1" id="KW-0175">Coiled coil</keyword>
<name>A0ABR0W052_REHGL</name>